<dbReference type="EMBL" id="JAHFXF010000433">
    <property type="protein sequence ID" value="KAG9687843.1"/>
    <property type="molecule type" value="Genomic_DNA"/>
</dbReference>
<dbReference type="GO" id="GO:0000307">
    <property type="term" value="C:cyclin-dependent protein kinase holoenzyme complex"/>
    <property type="evidence" value="ECO:0007669"/>
    <property type="project" value="TreeGrafter"/>
</dbReference>
<proteinExistence type="predicted"/>
<name>A0A9P8EEK8_AURME</name>
<dbReference type="PANTHER" id="PTHR15615">
    <property type="match status" value="1"/>
</dbReference>
<feature type="compositionally biased region" description="Low complexity" evidence="1">
    <location>
        <begin position="40"/>
        <end position="53"/>
    </location>
</feature>
<dbReference type="AlphaFoldDB" id="A0A9P8EEK8"/>
<dbReference type="PANTHER" id="PTHR15615:SF36">
    <property type="entry name" value="PHO85 CYCLIN-5"/>
    <property type="match status" value="1"/>
</dbReference>
<dbReference type="GO" id="GO:0019901">
    <property type="term" value="F:protein kinase binding"/>
    <property type="evidence" value="ECO:0007669"/>
    <property type="project" value="InterPro"/>
</dbReference>
<dbReference type="GO" id="GO:0005634">
    <property type="term" value="C:nucleus"/>
    <property type="evidence" value="ECO:0007669"/>
    <property type="project" value="TreeGrafter"/>
</dbReference>
<dbReference type="InterPro" id="IPR013922">
    <property type="entry name" value="Cyclin_PHO80-like"/>
</dbReference>
<dbReference type="Proteomes" id="UP000779574">
    <property type="component" value="Unassembled WGS sequence"/>
</dbReference>
<dbReference type="InterPro" id="IPR036915">
    <property type="entry name" value="Cyclin-like_sf"/>
</dbReference>
<evidence type="ECO:0000256" key="1">
    <source>
        <dbReference type="SAM" id="MobiDB-lite"/>
    </source>
</evidence>
<evidence type="ECO:0000313" key="3">
    <source>
        <dbReference type="Proteomes" id="UP000779574"/>
    </source>
</evidence>
<dbReference type="SUPFAM" id="SSF47954">
    <property type="entry name" value="Cyclin-like"/>
    <property type="match status" value="1"/>
</dbReference>
<dbReference type="GO" id="GO:0016538">
    <property type="term" value="F:cyclin-dependent protein serine/threonine kinase regulator activity"/>
    <property type="evidence" value="ECO:0007669"/>
    <property type="project" value="TreeGrafter"/>
</dbReference>
<evidence type="ECO:0000313" key="2">
    <source>
        <dbReference type="EMBL" id="KAG9687843.1"/>
    </source>
</evidence>
<reference evidence="2" key="1">
    <citation type="journal article" date="2021" name="J Fungi (Basel)">
        <title>Virulence traits and population genomics of the black yeast Aureobasidium melanogenum.</title>
        <authorList>
            <person name="Cernosa A."/>
            <person name="Sun X."/>
            <person name="Gostincar C."/>
            <person name="Fang C."/>
            <person name="Gunde-Cimerman N."/>
            <person name="Song Z."/>
        </authorList>
    </citation>
    <scope>NUCLEOTIDE SEQUENCE</scope>
    <source>
        <strain evidence="2">EXF-9911</strain>
    </source>
</reference>
<accession>A0A9P8EEK8</accession>
<feature type="region of interest" description="Disordered" evidence="1">
    <location>
        <begin position="26"/>
        <end position="75"/>
    </location>
</feature>
<feature type="non-terminal residue" evidence="2">
    <location>
        <position position="1"/>
    </location>
</feature>
<evidence type="ECO:0008006" key="4">
    <source>
        <dbReference type="Google" id="ProtNLM"/>
    </source>
</evidence>
<dbReference type="CDD" id="cd20557">
    <property type="entry name" value="CYCLIN_ScPCL1-like"/>
    <property type="match status" value="1"/>
</dbReference>
<dbReference type="Pfam" id="PF08613">
    <property type="entry name" value="Cyclin"/>
    <property type="match status" value="1"/>
</dbReference>
<reference evidence="2" key="2">
    <citation type="submission" date="2021-08" db="EMBL/GenBank/DDBJ databases">
        <authorList>
            <person name="Gostincar C."/>
            <person name="Sun X."/>
            <person name="Song Z."/>
            <person name="Gunde-Cimerman N."/>
        </authorList>
    </citation>
    <scope>NUCLEOTIDE SEQUENCE</scope>
    <source>
        <strain evidence="2">EXF-9911</strain>
    </source>
</reference>
<gene>
    <name evidence="2" type="ORF">KCU76_g10042</name>
</gene>
<feature type="region of interest" description="Disordered" evidence="1">
    <location>
        <begin position="293"/>
        <end position="316"/>
    </location>
</feature>
<organism evidence="2 3">
    <name type="scientific">Aureobasidium melanogenum</name>
    <name type="common">Aureobasidium pullulans var. melanogenum</name>
    <dbReference type="NCBI Taxonomy" id="46634"/>
    <lineage>
        <taxon>Eukaryota</taxon>
        <taxon>Fungi</taxon>
        <taxon>Dikarya</taxon>
        <taxon>Ascomycota</taxon>
        <taxon>Pezizomycotina</taxon>
        <taxon>Dothideomycetes</taxon>
        <taxon>Dothideomycetidae</taxon>
        <taxon>Dothideales</taxon>
        <taxon>Saccotheciaceae</taxon>
        <taxon>Aureobasidium</taxon>
    </lineage>
</organism>
<protein>
    <recommendedName>
        <fullName evidence="4">G1/S-specific cyclin Pcl5</fullName>
    </recommendedName>
</protein>
<dbReference type="Gene3D" id="1.10.472.10">
    <property type="entry name" value="Cyclin-like"/>
    <property type="match status" value="1"/>
</dbReference>
<comment type="caution">
    <text evidence="2">The sequence shown here is derived from an EMBL/GenBank/DDBJ whole genome shotgun (WGS) entry which is preliminary data.</text>
</comment>
<dbReference type="OrthoDB" id="286814at2759"/>
<sequence>MDFGHASFCGRSISSQLDRLHTLSSTSGRSISSQVEKLHTYSSTTLPSSHSDSNAVPPEQRRHPRRSQGHVLQKPPTLVRQEERKATFVDGLVDSAAQMVEVIWPLSVAPCKPQAGGVLSLRRYIEETLRRSRTSYSTLQVALYYLVLIMPCVPKSDFTMQQSVDSPSVRALQCGRRMFLAALILASKYLQDRNYSAKAWSKMSGLKVAEINLNERAFLEAVNWKLHLPEPLFKRWTEVVLRYTPGQAPPPAGQSQVTDSPNEDALTWKDIIPRLTPDLELVAPAATEIVDRERSDSPVATHNTLPSYLEPQPEVRPPTPVLGVSYLPTPRSTPPPALAPAASIGSVEMCNIVGKLSRRSSFGSQVSSVSSPASMLSEVSRLSPASSVTSVGSYNSYTQDRMVKISVEESNTAFSVSKQQLTAYDAQPQASRAVKRSQELISGSEEEERRYRLQMRTSSLLNKHEGTKAMPIILDDEDCTSNSMAAEVASLQAKTWTTYNNVASNGEERKRRRVAYGCEEPWADRALDCGAVVVN</sequence>